<proteinExistence type="predicted"/>
<evidence type="ECO:0000313" key="2">
    <source>
        <dbReference type="Proteomes" id="UP000597444"/>
    </source>
</evidence>
<sequence>MLIDVGANPAFPYPLRLFGVRDVLMGVLLLSSDGIVLHRHLQMSAAIDLIDAIAAAIAGFTGQISKRAAIFCCGASLIGAALGMASLGKGPLSRNTKTC</sequence>
<comment type="caution">
    <text evidence="1">The sequence shown here is derived from an EMBL/GenBank/DDBJ whole genome shotgun (WGS) entry which is preliminary data.</text>
</comment>
<accession>A0A8J3ITM3</accession>
<reference evidence="1" key="1">
    <citation type="submission" date="2020-10" db="EMBL/GenBank/DDBJ databases">
        <title>Taxonomic study of unclassified bacteria belonging to the class Ktedonobacteria.</title>
        <authorList>
            <person name="Yabe S."/>
            <person name="Wang C.M."/>
            <person name="Zheng Y."/>
            <person name="Sakai Y."/>
            <person name="Cavaletti L."/>
            <person name="Monciardini P."/>
            <person name="Donadio S."/>
        </authorList>
    </citation>
    <scope>NUCLEOTIDE SEQUENCE</scope>
    <source>
        <strain evidence="1">ID150040</strain>
    </source>
</reference>
<organism evidence="1 2">
    <name type="scientific">Reticulibacter mediterranei</name>
    <dbReference type="NCBI Taxonomy" id="2778369"/>
    <lineage>
        <taxon>Bacteria</taxon>
        <taxon>Bacillati</taxon>
        <taxon>Chloroflexota</taxon>
        <taxon>Ktedonobacteria</taxon>
        <taxon>Ktedonobacterales</taxon>
        <taxon>Reticulibacteraceae</taxon>
        <taxon>Reticulibacter</taxon>
    </lineage>
</organism>
<dbReference type="EMBL" id="BNJK01000001">
    <property type="protein sequence ID" value="GHO96690.1"/>
    <property type="molecule type" value="Genomic_DNA"/>
</dbReference>
<protein>
    <submittedName>
        <fullName evidence="1">Uncharacterized protein</fullName>
    </submittedName>
</protein>
<name>A0A8J3ITM3_9CHLR</name>
<keyword evidence="2" id="KW-1185">Reference proteome</keyword>
<evidence type="ECO:0000313" key="1">
    <source>
        <dbReference type="EMBL" id="GHO96690.1"/>
    </source>
</evidence>
<dbReference type="AlphaFoldDB" id="A0A8J3ITM3"/>
<gene>
    <name evidence="1" type="ORF">KSF_067380</name>
</gene>
<dbReference type="Proteomes" id="UP000597444">
    <property type="component" value="Unassembled WGS sequence"/>
</dbReference>